<organism evidence="2 3">
    <name type="scientific">Blattamonas nauphoetae</name>
    <dbReference type="NCBI Taxonomy" id="2049346"/>
    <lineage>
        <taxon>Eukaryota</taxon>
        <taxon>Metamonada</taxon>
        <taxon>Preaxostyla</taxon>
        <taxon>Oxymonadida</taxon>
        <taxon>Blattamonas</taxon>
    </lineage>
</organism>
<evidence type="ECO:0000313" key="3">
    <source>
        <dbReference type="Proteomes" id="UP001281761"/>
    </source>
</evidence>
<sequence>MNSRRGESTLFESHSSPNPPSFLSDSLEALTDLYERINNVETLREQLNPNSILNSLLRQWKETRDDSLALRFCAAIQTAFPFIHDVEKMSSPQHLAEWDTCCQFLFTFCSSVFEIAVTHPMKVETLTTAGQFFPFIDFDSSHASTIKKVKFSLNPSNINECTFDNPNFHRFLKSLQIDIQLARVYPVRLFFLFKAYETNYLNQIVKILAQYSDPNFLQYVNITPIASLVKPIFSLFYFSTCYLAAFQPISVLWETILVLMNVGNLNESRQKTVSKLIKMSYYINKKLYPPQINGHVQVYIPQTLQSMISVGINSLKSPHFLFQEFGINIIHSLTFTIVKKRFPNEIVRCLVKNSASEVTAPPLSFEEIPVEILDQWLSQTQALNRMNDVRLPLAFSAKILSIYLAFSVINGYDWLCQQSTLLLGIIRDPLDYLLKQTTYPHLEPSLLFKFITVLPEHVLVAFSWQIAQSLDQTIKSSDSQSSESTSYAVRPFDLDATVSLRPHLSSFARLLFLTIIKSAINSTNHEHPIKDIFSALFQLCMDAMRDCHSYTSPPEHLVSHVKAHVKQRNFLLDTLTKPLKALVVDCLGETSVEQEKRDVFQNNLDLHFPISATLINSPRSLATVLKVILTQDSPAAATLSTECLLCVFHIISTHLPQPHQQHQTPPNLIRFPPPQTVPTQLLSPSATGISPHHSHFTLPPQTPDVTRFYADPPNRSVCPPTPPFAATTIVHPSLLQQSNFQTQPRTQPLPPPINTPTVFIPPPVSPGHPLSTSTHFTLPPPEPHPPLFNHNLQQVWAVFDTIKDLTQGLTLMINEIVQGPPPTTLFSLVLFLIKRWGEYHNQLRVWKMKDDDPDSFMISTRPYGQIYRAHLSLIATTLFVEVSNFPQDGTVDMAQPKFLLNAMWKACVCNAVTASERDYALSLFIVCLSLLATLLVDMHNTKMKMALTDLLNQSYSSVLAWLQTNPNVSVKFRHLIVYEWELFELWPKELIDFTPTSHPIQHQIVHDMFLTDALVRLIHSDDSNDSNVLDFLLSLLQGPRNSSEITFKRFSLTVKPKSF</sequence>
<keyword evidence="3" id="KW-1185">Reference proteome</keyword>
<evidence type="ECO:0000313" key="2">
    <source>
        <dbReference type="EMBL" id="KAK2957239.1"/>
    </source>
</evidence>
<comment type="caution">
    <text evidence="2">The sequence shown here is derived from an EMBL/GenBank/DDBJ whole genome shotgun (WGS) entry which is preliminary data.</text>
</comment>
<accession>A0ABQ9Y0I6</accession>
<protein>
    <submittedName>
        <fullName evidence="2">Uncharacterized protein</fullName>
    </submittedName>
</protein>
<feature type="region of interest" description="Disordered" evidence="1">
    <location>
        <begin position="1"/>
        <end position="22"/>
    </location>
</feature>
<feature type="compositionally biased region" description="Polar residues" evidence="1">
    <location>
        <begin position="10"/>
        <end position="22"/>
    </location>
</feature>
<reference evidence="2 3" key="1">
    <citation type="journal article" date="2022" name="bioRxiv">
        <title>Genomics of Preaxostyla Flagellates Illuminates Evolutionary Transitions and the Path Towards Mitochondrial Loss.</title>
        <authorList>
            <person name="Novak L.V.F."/>
            <person name="Treitli S.C."/>
            <person name="Pyrih J."/>
            <person name="Halakuc P."/>
            <person name="Pipaliya S.V."/>
            <person name="Vacek V."/>
            <person name="Brzon O."/>
            <person name="Soukal P."/>
            <person name="Eme L."/>
            <person name="Dacks J.B."/>
            <person name="Karnkowska A."/>
            <person name="Elias M."/>
            <person name="Hampl V."/>
        </authorList>
    </citation>
    <scope>NUCLEOTIDE SEQUENCE [LARGE SCALE GENOMIC DNA]</scope>
    <source>
        <strain evidence="2">NAU3</strain>
        <tissue evidence="2">Gut</tissue>
    </source>
</reference>
<proteinExistence type="predicted"/>
<name>A0ABQ9Y0I6_9EUKA</name>
<dbReference type="Proteomes" id="UP001281761">
    <property type="component" value="Unassembled WGS sequence"/>
</dbReference>
<gene>
    <name evidence="2" type="ORF">BLNAU_7833</name>
</gene>
<evidence type="ECO:0000256" key="1">
    <source>
        <dbReference type="SAM" id="MobiDB-lite"/>
    </source>
</evidence>
<dbReference type="EMBL" id="JARBJD010000048">
    <property type="protein sequence ID" value="KAK2957239.1"/>
    <property type="molecule type" value="Genomic_DNA"/>
</dbReference>